<feature type="compositionally biased region" description="Low complexity" evidence="1">
    <location>
        <begin position="694"/>
        <end position="716"/>
    </location>
</feature>
<dbReference type="PANTHER" id="PTHR37171">
    <property type="entry name" value="SERINE/THREONINE-PROTEIN KINASE YRZF-RELATED"/>
    <property type="match status" value="1"/>
</dbReference>
<dbReference type="AlphaFoldDB" id="A0A2J7ZIE8"/>
<evidence type="ECO:0008006" key="4">
    <source>
        <dbReference type="Google" id="ProtNLM"/>
    </source>
</evidence>
<feature type="compositionally biased region" description="Pro residues" evidence="1">
    <location>
        <begin position="717"/>
        <end position="728"/>
    </location>
</feature>
<dbReference type="PROSITE" id="PS00109">
    <property type="entry name" value="PROTEIN_KINASE_TYR"/>
    <property type="match status" value="1"/>
</dbReference>
<feature type="region of interest" description="Disordered" evidence="1">
    <location>
        <begin position="350"/>
        <end position="376"/>
    </location>
</feature>
<dbReference type="InterPro" id="IPR052396">
    <property type="entry name" value="Meiotic_Drive_Suppr_Kinase"/>
</dbReference>
<feature type="region of interest" description="Disordered" evidence="1">
    <location>
        <begin position="639"/>
        <end position="734"/>
    </location>
</feature>
<evidence type="ECO:0000313" key="2">
    <source>
        <dbReference type="EMBL" id="PNH00045.1"/>
    </source>
</evidence>
<dbReference type="OrthoDB" id="541154at2759"/>
<dbReference type="InterPro" id="IPR011009">
    <property type="entry name" value="Kinase-like_dom_sf"/>
</dbReference>
<dbReference type="EMBL" id="PGGS01001765">
    <property type="protein sequence ID" value="PNH00045.1"/>
    <property type="molecule type" value="Genomic_DNA"/>
</dbReference>
<comment type="caution">
    <text evidence="2">The sequence shown here is derived from an EMBL/GenBank/DDBJ whole genome shotgun (WGS) entry which is preliminary data.</text>
</comment>
<gene>
    <name evidence="2" type="ORF">TSOC_014152</name>
</gene>
<dbReference type="PANTHER" id="PTHR37171:SF1">
    <property type="entry name" value="SERINE_THREONINE-PROTEIN KINASE YRZF-RELATED"/>
    <property type="match status" value="1"/>
</dbReference>
<sequence>MTNKTVVVKYAEGDEQRFRAATAAGLLPAVQQARGAGLLTDAEGVGLTAEYGDLEDGATYRFAEAAPETLLESTLHRFTSASDFLNNYKPHRLELLPCASSQTMGVKSEGPSVVAPWDTFDKECRALLLVLRDGGPVNLAVPAPTSAAVGNEENLHLELFTHILRPLQQALSRSDGFFEAARATQGVTEGLWTNKSARSDFVLQSRIGKKLLVAIEVKTSAVICVPQGSNLPAIYAAADSDSKIVKCVAQLFSYLDVVPFGVLVTDQQLFCMLRKGTDLLCSRSIPLAGYVHCPAKRGPGRPTSADLLAATSAAEAAQEQFKAVREHSADSLTAVAALYCMAKVSQQWWAQRPPQQPTGGAGQGNSGDSGADTTGARPRRSFLRLMLAGFGIHALEGAQHPAAAAAPKPVLRLPCDAERECTSSQLFPGRSFDPRVPDGVPPSLGNSCLGVVLEGAVGGRAAAVKLVDLWQGPEGKEAVLREVRTYQLLQPLQGVYVPHLLGYGFCDGWQYFLATSLEGPTLTSEEGWALGEEATCAAAFAALDAVHRCGVLHGDIALRNFVLAAQPAGVGGSAAGGGGDWGGVSQTSTTAQQPQLQPRVMLLDFGHSQLVAEAAKAWGEEPAALIQRERRTLQDLLGWEPSSPLPVPLPPVDTDAGSGAKAAAASGGAGGDTGGQAQHPQLGMPETDTDMALPGGSAAASRPGPPAAQGSAGPRSAFPPPPPRPPSRPSGWRQQLRFFRPQMSHMPRPLAWNGLNVGRSASRLSLRRIS</sequence>
<feature type="compositionally biased region" description="Low complexity" evidence="1">
    <location>
        <begin position="652"/>
        <end position="666"/>
    </location>
</feature>
<dbReference type="Proteomes" id="UP000236333">
    <property type="component" value="Unassembled WGS sequence"/>
</dbReference>
<dbReference type="SUPFAM" id="SSF56112">
    <property type="entry name" value="Protein kinase-like (PK-like)"/>
    <property type="match status" value="1"/>
</dbReference>
<accession>A0A2J7ZIE8</accession>
<dbReference type="GO" id="GO:0004672">
    <property type="term" value="F:protein kinase activity"/>
    <property type="evidence" value="ECO:0007669"/>
    <property type="project" value="InterPro"/>
</dbReference>
<evidence type="ECO:0000313" key="3">
    <source>
        <dbReference type="Proteomes" id="UP000236333"/>
    </source>
</evidence>
<dbReference type="InterPro" id="IPR008266">
    <property type="entry name" value="Tyr_kinase_AS"/>
</dbReference>
<name>A0A2J7ZIE8_9CHLO</name>
<evidence type="ECO:0000256" key="1">
    <source>
        <dbReference type="SAM" id="MobiDB-lite"/>
    </source>
</evidence>
<organism evidence="2 3">
    <name type="scientific">Tetrabaena socialis</name>
    <dbReference type="NCBI Taxonomy" id="47790"/>
    <lineage>
        <taxon>Eukaryota</taxon>
        <taxon>Viridiplantae</taxon>
        <taxon>Chlorophyta</taxon>
        <taxon>core chlorophytes</taxon>
        <taxon>Chlorophyceae</taxon>
        <taxon>CS clade</taxon>
        <taxon>Chlamydomonadales</taxon>
        <taxon>Tetrabaenaceae</taxon>
        <taxon>Tetrabaena</taxon>
    </lineage>
</organism>
<proteinExistence type="predicted"/>
<reference evidence="2 3" key="1">
    <citation type="journal article" date="2017" name="Mol. Biol. Evol.">
        <title>The 4-celled Tetrabaena socialis nuclear genome reveals the essential components for genetic control of cell number at the origin of multicellularity in the volvocine lineage.</title>
        <authorList>
            <person name="Featherston J."/>
            <person name="Arakaki Y."/>
            <person name="Hanschen E.R."/>
            <person name="Ferris P.J."/>
            <person name="Michod R.E."/>
            <person name="Olson B.J.S.C."/>
            <person name="Nozaki H."/>
            <person name="Durand P.M."/>
        </authorList>
    </citation>
    <scope>NUCLEOTIDE SEQUENCE [LARGE SCALE GENOMIC DNA]</scope>
    <source>
        <strain evidence="2 3">NIES-571</strain>
    </source>
</reference>
<protein>
    <recommendedName>
        <fullName evidence="4">Protein kinase domain-containing protein</fullName>
    </recommendedName>
</protein>
<keyword evidence="3" id="KW-1185">Reference proteome</keyword>